<dbReference type="PANTHER" id="PTHR41260">
    <property type="entry name" value="PROTEIN ECSC"/>
    <property type="match status" value="1"/>
</dbReference>
<sequence>MSEKGDLPDRDRRFEAALTAALAEQEKYEKKRYSRLGRGAEKATAPLGGLLRRLVPPGMLRRALVMADRGAGWTLPAVAHDTNDLAACDVVALRVQGWAAGSGAASGGAAGWFGGLGMTLDIPATISLAARTVRATGQCYGFEGEGEEELVFRLMVLELATVRGLEGRKESLGKVNQLARELQAPEVRYVLEKGADWVVDKVVDRVARGLGTDLLKRKAAQVVPLAGAAIGAGVNASFQTDVARAARYGFRLRWLMHRQLLPAPEFSTGEEA</sequence>
<evidence type="ECO:0000313" key="2">
    <source>
        <dbReference type="Proteomes" id="UP000184932"/>
    </source>
</evidence>
<dbReference type="Proteomes" id="UP000184932">
    <property type="component" value="Unassembled WGS sequence"/>
</dbReference>
<dbReference type="Pfam" id="PF12787">
    <property type="entry name" value="EcsC"/>
    <property type="match status" value="1"/>
</dbReference>
<proteinExistence type="predicted"/>
<dbReference type="STRING" id="1217970.SAMN05444002_1648"/>
<dbReference type="RefSeq" id="WP_074255696.1">
    <property type="nucleotide sequence ID" value="NZ_FSRL01000001.1"/>
</dbReference>
<dbReference type="OrthoDB" id="7405546at2"/>
<reference evidence="2" key="1">
    <citation type="submission" date="2016-11" db="EMBL/GenBank/DDBJ databases">
        <authorList>
            <person name="Varghese N."/>
            <person name="Submissions S."/>
        </authorList>
    </citation>
    <scope>NUCLEOTIDE SEQUENCE [LARGE SCALE GENOMIC DNA]</scope>
    <source>
        <strain evidence="2">DSM 29440</strain>
    </source>
</reference>
<dbReference type="EMBL" id="FSRL01000001">
    <property type="protein sequence ID" value="SIN94287.1"/>
    <property type="molecule type" value="Genomic_DNA"/>
</dbReference>
<evidence type="ECO:0000313" key="1">
    <source>
        <dbReference type="EMBL" id="SIN94287.1"/>
    </source>
</evidence>
<accession>A0A1N6FGC3</accession>
<name>A0A1N6FGC3_9RHOB</name>
<dbReference type="InterPro" id="IPR024787">
    <property type="entry name" value="EcsC"/>
</dbReference>
<organism evidence="1 2">
    <name type="scientific">Vannielia litorea</name>
    <dbReference type="NCBI Taxonomy" id="1217970"/>
    <lineage>
        <taxon>Bacteria</taxon>
        <taxon>Pseudomonadati</taxon>
        <taxon>Pseudomonadota</taxon>
        <taxon>Alphaproteobacteria</taxon>
        <taxon>Rhodobacterales</taxon>
        <taxon>Paracoccaceae</taxon>
        <taxon>Vannielia</taxon>
    </lineage>
</organism>
<protein>
    <submittedName>
        <fullName evidence="1">EcsC protein family protein</fullName>
    </submittedName>
</protein>
<keyword evidence="2" id="KW-1185">Reference proteome</keyword>
<dbReference type="PANTHER" id="PTHR41260:SF1">
    <property type="entry name" value="PROTEIN ECSC"/>
    <property type="match status" value="1"/>
</dbReference>
<dbReference type="AlphaFoldDB" id="A0A1N6FGC3"/>
<gene>
    <name evidence="1" type="ORF">SAMN05444002_1648</name>
</gene>